<evidence type="ECO:0000313" key="3">
    <source>
        <dbReference type="EMBL" id="HIS74918.1"/>
    </source>
</evidence>
<organism evidence="3 4">
    <name type="scientific">Candidatus Galligastranaerophilus intestinavium</name>
    <dbReference type="NCBI Taxonomy" id="2840836"/>
    <lineage>
        <taxon>Bacteria</taxon>
        <taxon>Candidatus Galligastranaerophilus</taxon>
    </lineage>
</organism>
<dbReference type="EMBL" id="DVJQ01000067">
    <property type="protein sequence ID" value="HIS74918.1"/>
    <property type="molecule type" value="Genomic_DNA"/>
</dbReference>
<dbReference type="Pfam" id="PF25917">
    <property type="entry name" value="BSH_RND"/>
    <property type="match status" value="1"/>
</dbReference>
<dbReference type="PANTHER" id="PTHR30469">
    <property type="entry name" value="MULTIDRUG RESISTANCE PROTEIN MDTA"/>
    <property type="match status" value="1"/>
</dbReference>
<name>A0A9D1JZF3_9BACT</name>
<dbReference type="Proteomes" id="UP000886865">
    <property type="component" value="Unassembled WGS sequence"/>
</dbReference>
<dbReference type="NCBIfam" id="TIGR01730">
    <property type="entry name" value="RND_mfp"/>
    <property type="match status" value="1"/>
</dbReference>
<evidence type="ECO:0000256" key="1">
    <source>
        <dbReference type="ARBA" id="ARBA00009477"/>
    </source>
</evidence>
<dbReference type="InterPro" id="IPR006143">
    <property type="entry name" value="RND_pump_MFP"/>
</dbReference>
<dbReference type="AlphaFoldDB" id="A0A9D1JZF3"/>
<comment type="similarity">
    <text evidence="1">Belongs to the membrane fusion protein (MFP) (TC 8.A.1) family.</text>
</comment>
<dbReference type="SUPFAM" id="SSF111369">
    <property type="entry name" value="HlyD-like secretion proteins"/>
    <property type="match status" value="1"/>
</dbReference>
<comment type="caution">
    <text evidence="3">The sequence shown here is derived from an EMBL/GenBank/DDBJ whole genome shotgun (WGS) entry which is preliminary data.</text>
</comment>
<dbReference type="Gene3D" id="2.40.50.100">
    <property type="match status" value="1"/>
</dbReference>
<dbReference type="InterPro" id="IPR058625">
    <property type="entry name" value="MdtA-like_BSH"/>
</dbReference>
<feature type="domain" description="Multidrug resistance protein MdtA-like barrel-sandwich hybrid" evidence="2">
    <location>
        <begin position="18"/>
        <end position="150"/>
    </location>
</feature>
<reference evidence="3" key="1">
    <citation type="submission" date="2020-10" db="EMBL/GenBank/DDBJ databases">
        <authorList>
            <person name="Gilroy R."/>
        </authorList>
    </citation>
    <scope>NUCLEOTIDE SEQUENCE</scope>
    <source>
        <strain evidence="3">CHK152-2871</strain>
    </source>
</reference>
<protein>
    <submittedName>
        <fullName evidence="3">Efflux RND transporter periplasmic adaptor subunit</fullName>
    </submittedName>
</protein>
<sequence length="262" mass="30317">MNRKNPDILTIYGNIEIRQVDLGFRVEGRVKKLLKEEGDEVKKGELLAVLDDISYRAKYEKSLEDIKLYSAQNDNAQSVYKRNIALCTDGTTSEQKCEELIRNKEASCAKLESEKKQNRIYKDDWDNTKIYAPNDGIVTTRIVEEGAVVNLSSPVYTISLNKPVWIRTYISEKNLGNIKYNMKALVYTDSIDPKTHKKRKYNGRIGYISPVAEFTPKTVQTEELRTDLVYRIRVYVDEVDKYLRQGMPTTIEINLKQEDKND</sequence>
<proteinExistence type="inferred from homology"/>
<accession>A0A9D1JZF3</accession>
<evidence type="ECO:0000313" key="4">
    <source>
        <dbReference type="Proteomes" id="UP000886865"/>
    </source>
</evidence>
<dbReference type="PANTHER" id="PTHR30469:SF33">
    <property type="entry name" value="SLR1207 PROTEIN"/>
    <property type="match status" value="1"/>
</dbReference>
<dbReference type="GO" id="GO:1990281">
    <property type="term" value="C:efflux pump complex"/>
    <property type="evidence" value="ECO:0007669"/>
    <property type="project" value="TreeGrafter"/>
</dbReference>
<dbReference type="GO" id="GO:0015562">
    <property type="term" value="F:efflux transmembrane transporter activity"/>
    <property type="evidence" value="ECO:0007669"/>
    <property type="project" value="TreeGrafter"/>
</dbReference>
<reference evidence="3" key="2">
    <citation type="journal article" date="2021" name="PeerJ">
        <title>Extensive microbial diversity within the chicken gut microbiome revealed by metagenomics and culture.</title>
        <authorList>
            <person name="Gilroy R."/>
            <person name="Ravi A."/>
            <person name="Getino M."/>
            <person name="Pursley I."/>
            <person name="Horton D.L."/>
            <person name="Alikhan N.F."/>
            <person name="Baker D."/>
            <person name="Gharbi K."/>
            <person name="Hall N."/>
            <person name="Watson M."/>
            <person name="Adriaenssens E.M."/>
            <person name="Foster-Nyarko E."/>
            <person name="Jarju S."/>
            <person name="Secka A."/>
            <person name="Antonio M."/>
            <person name="Oren A."/>
            <person name="Chaudhuri R.R."/>
            <person name="La Ragione R."/>
            <person name="Hildebrand F."/>
            <person name="Pallen M.J."/>
        </authorList>
    </citation>
    <scope>NUCLEOTIDE SEQUENCE</scope>
    <source>
        <strain evidence="3">CHK152-2871</strain>
    </source>
</reference>
<gene>
    <name evidence="3" type="ORF">IAA86_07850</name>
</gene>
<evidence type="ECO:0000259" key="2">
    <source>
        <dbReference type="Pfam" id="PF25917"/>
    </source>
</evidence>
<dbReference type="Gene3D" id="2.40.30.170">
    <property type="match status" value="1"/>
</dbReference>